<evidence type="ECO:0000256" key="3">
    <source>
        <dbReference type="ARBA" id="ARBA00011941"/>
    </source>
</evidence>
<dbReference type="Gene3D" id="3.40.50.2020">
    <property type="match status" value="1"/>
</dbReference>
<evidence type="ECO:0000256" key="9">
    <source>
        <dbReference type="PIRSR" id="PIRSR000485-2"/>
    </source>
</evidence>
<dbReference type="Gene3D" id="3.60.20.10">
    <property type="entry name" value="Glutamine Phosphoribosylpyrophosphate, subunit 1, domain 1"/>
    <property type="match status" value="1"/>
</dbReference>
<dbReference type="InterPro" id="IPR029055">
    <property type="entry name" value="Ntn_hydrolases_N"/>
</dbReference>
<dbReference type="InterPro" id="IPR029057">
    <property type="entry name" value="PRTase-like"/>
</dbReference>
<evidence type="ECO:0000256" key="8">
    <source>
        <dbReference type="PIRNR" id="PIRNR000485"/>
    </source>
</evidence>
<dbReference type="AlphaFoldDB" id="A0AA37I4N0"/>
<feature type="binding site" evidence="10">
    <location>
        <position position="471"/>
    </location>
    <ligand>
        <name>[4Fe-4S] cluster</name>
        <dbReference type="ChEBI" id="CHEBI:49883"/>
    </ligand>
</feature>
<feature type="binding site" evidence="9">
    <location>
        <position position="356"/>
    </location>
    <ligand>
        <name>Mg(2+)</name>
        <dbReference type="ChEBI" id="CHEBI:18420"/>
    </ligand>
</feature>
<sequence length="487" mass="54442">MRESLKVTFYKLTMGGIFGTIAVKSCVDDVFYGTDYNSHLGTKRAGMVTFDREKGFTRSIHSLERNYFRSRFEDELESFVGNQGMGVISDTDPQPIIINSHLGRYAVATVAHITNLREIADELLQKRMHLSEMSANTINQTEMVALLINMGNTFVEGINNVFKKIEGSCSMVIITEDGMIAARDFLGRTPLVIGQKDGAYAVSSETTSFPNLDYKTVRDVGPGEIVRLRADGMEVLQGPRERQQICSFLWVYYGFPTSTYEGINTEDVREKNGIMMGKEDDTPADLVCGIPDSGVGCALGYAEGKGIPYKRAVLKYTPTWPRSFTPGNQSRRNLVAKMKLIPNKAILNGKRVVFCDDSIVRGTQLRDNVRTFFECGAKEVHARISCPPLVYGCPFIGFTSSKSDLELITRRIIKDFEGDDKKNLEKYATTGTPEYNRMVEEIGKRLGLTSLKFSKIEHLIESIGLPKCKVCTHCFDGSSYCHEHDND</sequence>
<feature type="binding site" evidence="10">
    <location>
        <position position="246"/>
    </location>
    <ligand>
        <name>[4Fe-4S] cluster</name>
        <dbReference type="ChEBI" id="CHEBI:49883"/>
    </ligand>
</feature>
<dbReference type="SUPFAM" id="SSF56235">
    <property type="entry name" value="N-terminal nucleophile aminohydrolases (Ntn hydrolases)"/>
    <property type="match status" value="1"/>
</dbReference>
<evidence type="ECO:0000313" key="13">
    <source>
        <dbReference type="Proteomes" id="UP000887043"/>
    </source>
</evidence>
<keyword evidence="4 8" id="KW-0328">Glycosyltransferase</keyword>
<comment type="similarity">
    <text evidence="2 8">In the C-terminal section; belongs to the purine/pyrimidine phosphoribosyltransferase family.</text>
</comment>
<evidence type="ECO:0000256" key="1">
    <source>
        <dbReference type="ARBA" id="ARBA00005209"/>
    </source>
</evidence>
<evidence type="ECO:0000256" key="6">
    <source>
        <dbReference type="ARBA" id="ARBA00022755"/>
    </source>
</evidence>
<evidence type="ECO:0000256" key="2">
    <source>
        <dbReference type="ARBA" id="ARBA00010138"/>
    </source>
</evidence>
<dbReference type="PROSITE" id="PS51278">
    <property type="entry name" value="GATASE_TYPE_2"/>
    <property type="match status" value="1"/>
</dbReference>
<keyword evidence="10" id="KW-0411">Iron-sulfur</keyword>
<comment type="caution">
    <text evidence="12">The sequence shown here is derived from an EMBL/GenBank/DDBJ whole genome shotgun (WGS) entry which is preliminary data.</text>
</comment>
<dbReference type="GO" id="GO:0046872">
    <property type="term" value="F:metal ion binding"/>
    <property type="evidence" value="ECO:0007669"/>
    <property type="project" value="UniProtKB-KW"/>
</dbReference>
<keyword evidence="9" id="KW-0460">Magnesium</keyword>
<reference evidence="12" key="1">
    <citation type="submission" date="2021-08" db="EMBL/GenBank/DDBJ databases">
        <title>Prevotella lacticifex sp. nov., isolated from rumen of cow.</title>
        <authorList>
            <person name="Shinkai T."/>
            <person name="Ikeyama N."/>
            <person name="Kumagai M."/>
            <person name="Ohmori H."/>
            <person name="Sakamoto M."/>
            <person name="Ohkuma M."/>
            <person name="Mitsumori M."/>
        </authorList>
    </citation>
    <scope>NUCLEOTIDE SEQUENCE</scope>
    <source>
        <strain evidence="12">DSM 11371</strain>
    </source>
</reference>
<evidence type="ECO:0000256" key="10">
    <source>
        <dbReference type="PIRSR" id="PIRSR000485-3"/>
    </source>
</evidence>
<dbReference type="Pfam" id="PF13537">
    <property type="entry name" value="GATase_7"/>
    <property type="match status" value="1"/>
</dbReference>
<dbReference type="InterPro" id="IPR000836">
    <property type="entry name" value="PRTase_dom"/>
</dbReference>
<comment type="cofactor">
    <cofactor evidence="10">
        <name>[4Fe-4S] cluster</name>
        <dbReference type="ChEBI" id="CHEBI:49883"/>
    </cofactor>
    <text evidence="10">Binds 1 [4Fe-4S] cluster per subunit.</text>
</comment>
<dbReference type="EMBL" id="BPTR01000001">
    <property type="protein sequence ID" value="GJG28935.1"/>
    <property type="molecule type" value="Genomic_DNA"/>
</dbReference>
<dbReference type="PANTHER" id="PTHR11907">
    <property type="entry name" value="AMIDOPHOSPHORIBOSYLTRANSFERASE"/>
    <property type="match status" value="1"/>
</dbReference>
<comment type="catalytic activity">
    <reaction evidence="8">
        <text>5-phospho-beta-D-ribosylamine + L-glutamate + diphosphate = 5-phospho-alpha-D-ribose 1-diphosphate + L-glutamine + H2O</text>
        <dbReference type="Rhea" id="RHEA:14905"/>
        <dbReference type="ChEBI" id="CHEBI:15377"/>
        <dbReference type="ChEBI" id="CHEBI:29985"/>
        <dbReference type="ChEBI" id="CHEBI:33019"/>
        <dbReference type="ChEBI" id="CHEBI:58017"/>
        <dbReference type="ChEBI" id="CHEBI:58359"/>
        <dbReference type="ChEBI" id="CHEBI:58681"/>
        <dbReference type="EC" id="2.4.2.14"/>
    </reaction>
</comment>
<dbReference type="SUPFAM" id="SSF53271">
    <property type="entry name" value="PRTase-like"/>
    <property type="match status" value="1"/>
</dbReference>
<organism evidence="12 13">
    <name type="scientific">Segatella bryantii</name>
    <name type="common">Prevotella bryantii</name>
    <dbReference type="NCBI Taxonomy" id="77095"/>
    <lineage>
        <taxon>Bacteria</taxon>
        <taxon>Pseudomonadati</taxon>
        <taxon>Bacteroidota</taxon>
        <taxon>Bacteroidia</taxon>
        <taxon>Bacteroidales</taxon>
        <taxon>Prevotellaceae</taxon>
        <taxon>Segatella</taxon>
    </lineage>
</organism>
<keyword evidence="10" id="KW-0408">Iron</keyword>
<dbReference type="GO" id="GO:0006164">
    <property type="term" value="P:purine nucleotide biosynthetic process"/>
    <property type="evidence" value="ECO:0007669"/>
    <property type="project" value="UniProtKB-KW"/>
</dbReference>
<keyword evidence="7" id="KW-0315">Glutamine amidotransferase</keyword>
<evidence type="ECO:0000313" key="12">
    <source>
        <dbReference type="EMBL" id="GJG28935.1"/>
    </source>
</evidence>
<evidence type="ECO:0000256" key="7">
    <source>
        <dbReference type="ARBA" id="ARBA00022962"/>
    </source>
</evidence>
<feature type="domain" description="Glutamine amidotransferase type-2" evidence="11">
    <location>
        <begin position="15"/>
        <end position="231"/>
    </location>
</feature>
<keyword evidence="6 8" id="KW-0658">Purine biosynthesis</keyword>
<name>A0AA37I4N0_SEGBR</name>
<feature type="binding site" evidence="9">
    <location>
        <position position="357"/>
    </location>
    <ligand>
        <name>Mg(2+)</name>
        <dbReference type="ChEBI" id="CHEBI:18420"/>
    </ligand>
</feature>
<evidence type="ECO:0000256" key="4">
    <source>
        <dbReference type="ARBA" id="ARBA00022676"/>
    </source>
</evidence>
<evidence type="ECO:0000256" key="5">
    <source>
        <dbReference type="ARBA" id="ARBA00022679"/>
    </source>
</evidence>
<dbReference type="Proteomes" id="UP000887043">
    <property type="component" value="Unassembled WGS sequence"/>
</dbReference>
<dbReference type="InterPro" id="IPR017932">
    <property type="entry name" value="GATase_2_dom"/>
</dbReference>
<feature type="binding site" evidence="10">
    <location>
        <position position="474"/>
    </location>
    <ligand>
        <name>[4Fe-4S] cluster</name>
        <dbReference type="ChEBI" id="CHEBI:49883"/>
    </ligand>
</feature>
<dbReference type="GO" id="GO:0009113">
    <property type="term" value="P:purine nucleobase biosynthetic process"/>
    <property type="evidence" value="ECO:0007669"/>
    <property type="project" value="InterPro"/>
</dbReference>
<gene>
    <name evidence="12" type="ORF">PRRU23_26350</name>
</gene>
<feature type="binding site" evidence="9">
    <location>
        <position position="293"/>
    </location>
    <ligand>
        <name>Mg(2+)</name>
        <dbReference type="ChEBI" id="CHEBI:18420"/>
    </ligand>
</feature>
<keyword evidence="5 8" id="KW-0808">Transferase</keyword>
<protein>
    <recommendedName>
        <fullName evidence="3 8">Amidophosphoribosyltransferase</fullName>
        <shortName evidence="8">ATase</shortName>
        <ecNumber evidence="3 8">2.4.2.14</ecNumber>
    </recommendedName>
    <alternativeName>
        <fullName evidence="8">Glutamine phosphoribosylpyrophosphate amidotransferase</fullName>
    </alternativeName>
</protein>
<proteinExistence type="inferred from homology"/>
<evidence type="ECO:0000259" key="11">
    <source>
        <dbReference type="PROSITE" id="PS51278"/>
    </source>
</evidence>
<dbReference type="CDD" id="cd06223">
    <property type="entry name" value="PRTases_typeI"/>
    <property type="match status" value="1"/>
</dbReference>
<dbReference type="GO" id="GO:0004044">
    <property type="term" value="F:amidophosphoribosyltransferase activity"/>
    <property type="evidence" value="ECO:0007669"/>
    <property type="project" value="UniProtKB-EC"/>
</dbReference>
<feature type="binding site" evidence="10">
    <location>
        <position position="393"/>
    </location>
    <ligand>
        <name>[4Fe-4S] cluster</name>
        <dbReference type="ChEBI" id="CHEBI:49883"/>
    </ligand>
</feature>
<dbReference type="EC" id="2.4.2.14" evidence="3 8"/>
<dbReference type="InterPro" id="IPR005854">
    <property type="entry name" value="PurF"/>
</dbReference>
<dbReference type="PIRSF" id="PIRSF000485">
    <property type="entry name" value="Amd_phspho_trans"/>
    <property type="match status" value="1"/>
</dbReference>
<comment type="pathway">
    <text evidence="1 8">Purine metabolism; IMP biosynthesis via de novo pathway; N(1)-(5-phospho-D-ribosyl)glycinamide from 5-phospho-alpha-D-ribose 1-diphosphate: step 1/2.</text>
</comment>
<dbReference type="GO" id="GO:0051536">
    <property type="term" value="F:iron-sulfur cluster binding"/>
    <property type="evidence" value="ECO:0007669"/>
    <property type="project" value="UniProtKB-KW"/>
</dbReference>
<accession>A0AA37I4N0</accession>
<keyword evidence="9" id="KW-0479">Metal-binding</keyword>
<comment type="cofactor">
    <cofactor evidence="9">
        <name>Mg(2+)</name>
        <dbReference type="ChEBI" id="CHEBI:18420"/>
    </cofactor>
    <text evidence="9">Binds 1 Mg(2+) ion per subunit.</text>
</comment>